<dbReference type="Pfam" id="PF25023">
    <property type="entry name" value="TEN_YD-shell"/>
    <property type="match status" value="1"/>
</dbReference>
<dbReference type="PANTHER" id="PTHR32305">
    <property type="match status" value="1"/>
</dbReference>
<name>A0A7T0G219_9BACT</name>
<protein>
    <submittedName>
        <fullName evidence="3">RHS repeat-associated core domain-containing protein</fullName>
    </submittedName>
</protein>
<reference evidence="3 4" key="1">
    <citation type="submission" date="2020-02" db="EMBL/GenBank/DDBJ databases">
        <title>Genomic and physiological characterization of two novel Nitrospinaceae genera.</title>
        <authorList>
            <person name="Mueller A.J."/>
            <person name="Jung M.-Y."/>
            <person name="Strachan C.R."/>
            <person name="Herbold C.W."/>
            <person name="Kirkegaard R.H."/>
            <person name="Daims H."/>
        </authorList>
    </citation>
    <scope>NUCLEOTIDE SEQUENCE [LARGE SCALE GENOMIC DNA]</scope>
    <source>
        <strain evidence="3">EB</strain>
    </source>
</reference>
<sequence length="351" mass="37484">MRPYTYTDNGELLTKTEGSNVTTYDYDVLGNLRGVDFGPGTSDDIEYLIDGLNRRIGKKVGGTLERQWLYKDQLNPVAELDGSGNITKRFIYASRSNVPDIMVIPTGLANAGMYRIIVDHLGSPRFIINTNTGATLLELDYDEWGNELLLPVDRDLIPFGFAGGLYDKDTKFVRFGARDYDPETVRWTSKDPIRFDGDGSNLFGYVDSVGKPLVETNLYGYTPQDPVNFIDLNGLWYIDVGASGSATGTTGPGGTVSIQIGPKGIFFTYGFGLGIGKGVSATINTGDPCEGIGLGIIARGGFPVRGVPVGAQGSVTVDDKGKLNLGAGAGVGLGFGVSIGATQTIKIIDFD</sequence>
<gene>
    <name evidence="3" type="ORF">G3M70_06975</name>
</gene>
<evidence type="ECO:0000313" key="3">
    <source>
        <dbReference type="EMBL" id="QPJ63738.1"/>
    </source>
</evidence>
<dbReference type="InterPro" id="IPR056823">
    <property type="entry name" value="TEN-like_YD-shell"/>
</dbReference>
<dbReference type="KEGG" id="nli:G3M70_06975"/>
<dbReference type="NCBIfam" id="TIGR03696">
    <property type="entry name" value="Rhs_assc_core"/>
    <property type="match status" value="1"/>
</dbReference>
<feature type="domain" description="Teneurin-like YD-shell" evidence="2">
    <location>
        <begin position="4"/>
        <end position="196"/>
    </location>
</feature>
<evidence type="ECO:0000256" key="1">
    <source>
        <dbReference type="ARBA" id="ARBA00022737"/>
    </source>
</evidence>
<keyword evidence="1" id="KW-0677">Repeat</keyword>
<organism evidence="3 4">
    <name type="scientific">Candidatus Nitronauta litoralis</name>
    <dbReference type="NCBI Taxonomy" id="2705533"/>
    <lineage>
        <taxon>Bacteria</taxon>
        <taxon>Pseudomonadati</taxon>
        <taxon>Nitrospinota/Tectimicrobiota group</taxon>
        <taxon>Nitrospinota</taxon>
        <taxon>Nitrospinia</taxon>
        <taxon>Nitrospinales</taxon>
        <taxon>Nitrospinaceae</taxon>
        <taxon>Candidatus Nitronauta</taxon>
    </lineage>
</organism>
<dbReference type="InterPro" id="IPR022385">
    <property type="entry name" value="Rhs_assc_core"/>
</dbReference>
<accession>A0A7T0G219</accession>
<dbReference type="Proteomes" id="UP000594688">
    <property type="component" value="Chromosome"/>
</dbReference>
<dbReference type="Gene3D" id="2.180.10.10">
    <property type="entry name" value="RHS repeat-associated core"/>
    <property type="match status" value="1"/>
</dbReference>
<dbReference type="EMBL" id="CP048685">
    <property type="protein sequence ID" value="QPJ63738.1"/>
    <property type="molecule type" value="Genomic_DNA"/>
</dbReference>
<proteinExistence type="predicted"/>
<evidence type="ECO:0000313" key="4">
    <source>
        <dbReference type="Proteomes" id="UP000594688"/>
    </source>
</evidence>
<dbReference type="PANTHER" id="PTHR32305:SF15">
    <property type="entry name" value="PROTEIN RHSA-RELATED"/>
    <property type="match status" value="1"/>
</dbReference>
<evidence type="ECO:0000259" key="2">
    <source>
        <dbReference type="Pfam" id="PF25023"/>
    </source>
</evidence>
<dbReference type="InterPro" id="IPR050708">
    <property type="entry name" value="T6SS_VgrG/RHS"/>
</dbReference>
<dbReference type="AlphaFoldDB" id="A0A7T0G219"/>